<dbReference type="EC" id="5.4.2.8" evidence="5"/>
<keyword evidence="10" id="KW-0472">Membrane</keyword>
<reference evidence="16" key="1">
    <citation type="journal article" date="2019" name="Int. J. Syst. Evol. Microbiol.">
        <title>The Global Catalogue of Microorganisms (GCM) 10K type strain sequencing project: providing services to taxonomists for standard genome sequencing and annotation.</title>
        <authorList>
            <consortium name="The Broad Institute Genomics Platform"/>
            <consortium name="The Broad Institute Genome Sequencing Center for Infectious Disease"/>
            <person name="Wu L."/>
            <person name="Ma J."/>
        </authorList>
    </citation>
    <scope>NUCLEOTIDE SEQUENCE [LARGE SCALE GENOMIC DNA]</scope>
    <source>
        <strain evidence="16">CGMCC 1.15439</strain>
    </source>
</reference>
<comment type="pathway">
    <text evidence="3">Nucleotide-sugar biosynthesis; GDP-alpha-D-mannose biosynthesis; alpha-D-mannose 1-phosphate from D-fructose 6-phosphate: step 2/2.</text>
</comment>
<feature type="domain" description="Alpha-D-phosphohexomutase alpha/beta/alpha" evidence="14">
    <location>
        <begin position="572"/>
        <end position="679"/>
    </location>
</feature>
<keyword evidence="10" id="KW-0812">Transmembrane</keyword>
<gene>
    <name evidence="15" type="ORF">GCM10010981_22250</name>
</gene>
<evidence type="ECO:0000259" key="12">
    <source>
        <dbReference type="Pfam" id="PF02878"/>
    </source>
</evidence>
<dbReference type="InterPro" id="IPR005844">
    <property type="entry name" value="A-D-PHexomutase_a/b/a-I"/>
</dbReference>
<evidence type="ECO:0000256" key="10">
    <source>
        <dbReference type="SAM" id="Phobius"/>
    </source>
</evidence>
<dbReference type="RefSeq" id="WP_188794260.1">
    <property type="nucleotide sequence ID" value="NZ_BMJA01000001.1"/>
</dbReference>
<evidence type="ECO:0000256" key="9">
    <source>
        <dbReference type="ARBA" id="ARBA00023235"/>
    </source>
</evidence>
<dbReference type="PANTHER" id="PTHR43771">
    <property type="entry name" value="PHOSPHOMANNOMUTASE"/>
    <property type="match status" value="1"/>
</dbReference>
<evidence type="ECO:0000256" key="3">
    <source>
        <dbReference type="ARBA" id="ARBA00004699"/>
    </source>
</evidence>
<organism evidence="15 16">
    <name type="scientific">Dyella nitratireducens</name>
    <dbReference type="NCBI Taxonomy" id="1849580"/>
    <lineage>
        <taxon>Bacteria</taxon>
        <taxon>Pseudomonadati</taxon>
        <taxon>Pseudomonadota</taxon>
        <taxon>Gammaproteobacteria</taxon>
        <taxon>Lysobacterales</taxon>
        <taxon>Rhodanobacteraceae</taxon>
        <taxon>Dyella</taxon>
    </lineage>
</organism>
<dbReference type="PRINTS" id="PR00509">
    <property type="entry name" value="PGMPMM"/>
</dbReference>
<evidence type="ECO:0000256" key="1">
    <source>
        <dbReference type="ARBA" id="ARBA00000586"/>
    </source>
</evidence>
<proteinExistence type="inferred from homology"/>
<dbReference type="PROSITE" id="PS00710">
    <property type="entry name" value="PGM_PMM"/>
    <property type="match status" value="1"/>
</dbReference>
<dbReference type="Pfam" id="PF02880">
    <property type="entry name" value="PGM_PMM_III"/>
    <property type="match status" value="1"/>
</dbReference>
<name>A0ABQ1FXQ0_9GAMM</name>
<dbReference type="Gene3D" id="3.40.120.10">
    <property type="entry name" value="Alpha-D-Glucose-1,6-Bisphosphate, subunit A, domain 3"/>
    <property type="match status" value="3"/>
</dbReference>
<dbReference type="CDD" id="cd03089">
    <property type="entry name" value="PMM_PGM"/>
    <property type="match status" value="1"/>
</dbReference>
<dbReference type="Proteomes" id="UP000620046">
    <property type="component" value="Unassembled WGS sequence"/>
</dbReference>
<evidence type="ECO:0000259" key="14">
    <source>
        <dbReference type="Pfam" id="PF02880"/>
    </source>
</evidence>
<dbReference type="Pfam" id="PF02878">
    <property type="entry name" value="PGM_PMM_I"/>
    <property type="match status" value="1"/>
</dbReference>
<dbReference type="SUPFAM" id="SSF53738">
    <property type="entry name" value="Phosphoglucomutase, first 3 domains"/>
    <property type="match status" value="3"/>
</dbReference>
<feature type="domain" description="Alpha-D-phosphohexomutase C-terminal" evidence="11">
    <location>
        <begin position="689"/>
        <end position="764"/>
    </location>
</feature>
<dbReference type="InterPro" id="IPR036900">
    <property type="entry name" value="A-D-PHexomutase_C_sf"/>
</dbReference>
<dbReference type="InterPro" id="IPR005846">
    <property type="entry name" value="A-D-PHexomutase_a/b/a-III"/>
</dbReference>
<keyword evidence="7" id="KW-0479">Metal-binding</keyword>
<keyword evidence="6" id="KW-0597">Phosphoprotein</keyword>
<dbReference type="SUPFAM" id="SSF55957">
    <property type="entry name" value="Phosphoglucomutase, C-terminal domain"/>
    <property type="match status" value="1"/>
</dbReference>
<dbReference type="Pfam" id="PF00408">
    <property type="entry name" value="PGM_PMM_IV"/>
    <property type="match status" value="1"/>
</dbReference>
<comment type="cofactor">
    <cofactor evidence="2">
        <name>Mg(2+)</name>
        <dbReference type="ChEBI" id="CHEBI:18420"/>
    </cofactor>
</comment>
<protein>
    <recommendedName>
        <fullName evidence="5">phosphomannomutase</fullName>
        <ecNumber evidence="5">5.4.2.8</ecNumber>
    </recommendedName>
</protein>
<evidence type="ECO:0000256" key="8">
    <source>
        <dbReference type="ARBA" id="ARBA00022842"/>
    </source>
</evidence>
<dbReference type="EMBL" id="BMJA01000001">
    <property type="protein sequence ID" value="GGA32659.1"/>
    <property type="molecule type" value="Genomic_DNA"/>
</dbReference>
<feature type="transmembrane region" description="Helical" evidence="10">
    <location>
        <begin position="249"/>
        <end position="270"/>
    </location>
</feature>
<dbReference type="InterPro" id="IPR005843">
    <property type="entry name" value="A-D-PHexomutase_C"/>
</dbReference>
<evidence type="ECO:0000259" key="11">
    <source>
        <dbReference type="Pfam" id="PF00408"/>
    </source>
</evidence>
<dbReference type="InterPro" id="IPR005845">
    <property type="entry name" value="A-D-PHexomutase_a/b/a-II"/>
</dbReference>
<dbReference type="InterPro" id="IPR016055">
    <property type="entry name" value="A-D-PHexomutase_a/b/a-I/II/III"/>
</dbReference>
<keyword evidence="16" id="KW-1185">Reference proteome</keyword>
<keyword evidence="8" id="KW-0460">Magnesium</keyword>
<dbReference type="InterPro" id="IPR016066">
    <property type="entry name" value="A-D-PHexomutase_CS"/>
</dbReference>
<comment type="similarity">
    <text evidence="4">Belongs to the phosphohexose mutase family.</text>
</comment>
<dbReference type="PANTHER" id="PTHR43771:SF2">
    <property type="entry name" value="PHOSPHOMANNOMUTASE_PHOSPHOGLUCOMUTASE"/>
    <property type="match status" value="1"/>
</dbReference>
<keyword evidence="9" id="KW-0413">Isomerase</keyword>
<comment type="catalytic activity">
    <reaction evidence="1">
        <text>alpha-D-mannose 1-phosphate = D-mannose 6-phosphate</text>
        <dbReference type="Rhea" id="RHEA:11140"/>
        <dbReference type="ChEBI" id="CHEBI:58409"/>
        <dbReference type="ChEBI" id="CHEBI:58735"/>
        <dbReference type="EC" id="5.4.2.8"/>
    </reaction>
</comment>
<accession>A0ABQ1FXQ0</accession>
<evidence type="ECO:0000256" key="4">
    <source>
        <dbReference type="ARBA" id="ARBA00010231"/>
    </source>
</evidence>
<dbReference type="InterPro" id="IPR005841">
    <property type="entry name" value="Alpha-D-phosphohexomutase_SF"/>
</dbReference>
<comment type="caution">
    <text evidence="15">The sequence shown here is derived from an EMBL/GenBank/DDBJ whole genome shotgun (WGS) entry which is preliminary data.</text>
</comment>
<dbReference type="Pfam" id="PF02879">
    <property type="entry name" value="PGM_PMM_II"/>
    <property type="match status" value="1"/>
</dbReference>
<feature type="domain" description="Alpha-D-phosphohexomutase alpha/beta/alpha" evidence="13">
    <location>
        <begin position="470"/>
        <end position="567"/>
    </location>
</feature>
<evidence type="ECO:0000256" key="7">
    <source>
        <dbReference type="ARBA" id="ARBA00022723"/>
    </source>
</evidence>
<evidence type="ECO:0000259" key="13">
    <source>
        <dbReference type="Pfam" id="PF02879"/>
    </source>
</evidence>
<sequence length="777" mass="82661">MAMNGARARLPGVQWGRLLMLAGGTLLLALAAFCAWQTWLIADQGSAVASVHAAQDRAVQALSDEIAKQHDMVNEAVAGVDASGMPDSAAQIAAALKQRLPQALNIELYSAGLDEVLHANYREFGYAKAAQLMSAPDAEGAPPIEAILKGLGDRRLTIVEPLGPSQKPLAWAWIELPFTPIADRFEAIPTGDGRLQLHQSTDRGDNLELMAHGNASSADIEPAGKPVAGSSFNVVAVLPGAYIVLPPSWGFAAFLTLVGVAGGIGLFWLFARVGKPARAPVEEPTLSDVVEALPSKPEAVKPAAVAAKPASVPVPTNINVDPAIFRAYDVRGVVGKSLTPAVAKLLGQSIGTVMREKGLREIVVGRDGRLSGPELAGALADGLRLAGVDVIDVGAVPTPVVYYATYRYNTGCGVAVTGSHNPPDYNGFKIVVGGETLSEGAIQDLYQRITTGALESDGGGSLRLVDVVPDYIERITSDVQTERPLKIVVDCGNGIPGAVAPHVLEGIGCEVIPLYCEVDGSFPNHHPDPSDPHNLEDLILSVKQTGADLGLAFDGDGDRLGVVTRSGEIVFPDRTLMLFARDVLSRQPGATIIYDVKCTGHLKGQILDAGGSPLMWRTGHSLIKAKMRETGAELAGEMSGHFFFKERWYGFDDGIYAAARLLEILAGDLDGRTPEEIFATCPKGVSTPELKVEMAEGAHYRFIEKFREQAHFGDATLITIDGVRADWSDGWGLVRPSNTTPILVLRFDADNEQALQRIQDTFRAQLLAVDASLKLPF</sequence>
<evidence type="ECO:0000313" key="15">
    <source>
        <dbReference type="EMBL" id="GGA32659.1"/>
    </source>
</evidence>
<feature type="domain" description="Alpha-D-phosphohexomutase alpha/beta/alpha" evidence="12">
    <location>
        <begin position="324"/>
        <end position="452"/>
    </location>
</feature>
<keyword evidence="10" id="KW-1133">Transmembrane helix</keyword>
<dbReference type="Gene3D" id="3.30.310.50">
    <property type="entry name" value="Alpha-D-phosphohexomutase, C-terminal domain"/>
    <property type="match status" value="1"/>
</dbReference>
<evidence type="ECO:0000313" key="16">
    <source>
        <dbReference type="Proteomes" id="UP000620046"/>
    </source>
</evidence>
<evidence type="ECO:0000256" key="6">
    <source>
        <dbReference type="ARBA" id="ARBA00022553"/>
    </source>
</evidence>
<evidence type="ECO:0000256" key="2">
    <source>
        <dbReference type="ARBA" id="ARBA00001946"/>
    </source>
</evidence>
<evidence type="ECO:0000256" key="5">
    <source>
        <dbReference type="ARBA" id="ARBA00012730"/>
    </source>
</evidence>